<dbReference type="AlphaFoldDB" id="Q0UZK3"/>
<sequence>MAIFGCLRSGEAHMRNMQKMNSVLLPKADAVMVICIECRTGLNFAGHQMRIHTGRASLWHILEAREDRTWMLHIHTLIEFYFYEHFQTSSQNLQVFRTHTLTRNLRPPVGPEQSHDARPKPKCWCSLSASKDASVSTRPRRHSAAGANVARPLVSARSSAKKAIDMDNTSATSKVQTLVSFWPCIPGRLIMRGEGSDDVFEYVTLLYYKAILQKPSPISWGGACAEIKIPGTPNVPTPEAE</sequence>
<dbReference type="InParanoid" id="Q0UZK3"/>
<proteinExistence type="predicted"/>
<evidence type="ECO:0000313" key="1">
    <source>
        <dbReference type="EMBL" id="EAT89542.1"/>
    </source>
</evidence>
<gene>
    <name evidence="1" type="ORF">SNOG_02811</name>
</gene>
<evidence type="ECO:0000313" key="2">
    <source>
        <dbReference type="Proteomes" id="UP000001055"/>
    </source>
</evidence>
<organism evidence="1 2">
    <name type="scientific">Phaeosphaeria nodorum (strain SN15 / ATCC MYA-4574 / FGSC 10173)</name>
    <name type="common">Glume blotch fungus</name>
    <name type="synonym">Parastagonospora nodorum</name>
    <dbReference type="NCBI Taxonomy" id="321614"/>
    <lineage>
        <taxon>Eukaryota</taxon>
        <taxon>Fungi</taxon>
        <taxon>Dikarya</taxon>
        <taxon>Ascomycota</taxon>
        <taxon>Pezizomycotina</taxon>
        <taxon>Dothideomycetes</taxon>
        <taxon>Pleosporomycetidae</taxon>
        <taxon>Pleosporales</taxon>
        <taxon>Pleosporineae</taxon>
        <taxon>Phaeosphaeriaceae</taxon>
        <taxon>Parastagonospora</taxon>
    </lineage>
</organism>
<reference evidence="2" key="1">
    <citation type="journal article" date="2007" name="Plant Cell">
        <title>Dothideomycete-plant interactions illuminated by genome sequencing and EST analysis of the wheat pathogen Stagonospora nodorum.</title>
        <authorList>
            <person name="Hane J.K."/>
            <person name="Lowe R.G."/>
            <person name="Solomon P.S."/>
            <person name="Tan K.C."/>
            <person name="Schoch C.L."/>
            <person name="Spatafora J.W."/>
            <person name="Crous P.W."/>
            <person name="Kodira C."/>
            <person name="Birren B.W."/>
            <person name="Galagan J.E."/>
            <person name="Torriani S.F."/>
            <person name="McDonald B.A."/>
            <person name="Oliver R.P."/>
        </authorList>
    </citation>
    <scope>NUCLEOTIDE SEQUENCE [LARGE SCALE GENOMIC DNA]</scope>
    <source>
        <strain evidence="2">SN15 / ATCC MYA-4574 / FGSC 10173</strain>
    </source>
</reference>
<dbReference type="EMBL" id="CH445328">
    <property type="protein sequence ID" value="EAT89542.1"/>
    <property type="molecule type" value="Genomic_DNA"/>
</dbReference>
<dbReference type="RefSeq" id="XP_001793406.1">
    <property type="nucleotide sequence ID" value="XM_001793354.1"/>
</dbReference>
<dbReference type="Proteomes" id="UP000001055">
    <property type="component" value="Unassembled WGS sequence"/>
</dbReference>
<dbReference type="GeneID" id="5970263"/>
<accession>Q0UZK3</accession>
<name>Q0UZK3_PHANO</name>
<protein>
    <submittedName>
        <fullName evidence="1">Uncharacterized protein</fullName>
    </submittedName>
</protein>
<dbReference type="KEGG" id="pno:SNOG_02811"/>
<dbReference type="VEuPathDB" id="FungiDB:JI435_431770"/>